<accession>A0A1I1K660</accession>
<name>A0A1I1K660_9RHOB</name>
<reference evidence="2 3" key="1">
    <citation type="submission" date="2016-10" db="EMBL/GenBank/DDBJ databases">
        <authorList>
            <person name="de Groot N.N."/>
        </authorList>
    </citation>
    <scope>NUCLEOTIDE SEQUENCE [LARGE SCALE GENOMIC DNA]</scope>
    <source>
        <strain evidence="2 3">DSM 19548</strain>
    </source>
</reference>
<sequence>MSYEPSSQLYTRANWPIAAAMINYPGTLPDGSSVQDQSAEEWAATLEDVADAGFTELDPTDAWLRVADLSDSRLDEFMSVVHGKGLTIPGISTSRKNLIHPEKGAEHVEYAHRVIDTAAKIGAQSVCFGFFDLLTPAQQKALWFWTVDGDKAPADKDTWNLAVSRVKELGKHAAEVGLELALEMYEDTYMGTADSSVEFVQDVDLPNVGICADLGNLVRLHRPVEHWWSMMEKVAPFARYWHVKNYLRTEDETTGAIVTAPIPLEFGVINYRAAIRKALEYGFNSPFLCENYGGDGLSISGRNRAYLRRILPRERMKA</sequence>
<protein>
    <submittedName>
        <fullName evidence="2">Sugar phosphate isomerase/epimerase</fullName>
    </submittedName>
</protein>
<dbReference type="PANTHER" id="PTHR12110">
    <property type="entry name" value="HYDROXYPYRUVATE ISOMERASE"/>
    <property type="match status" value="1"/>
</dbReference>
<dbReference type="SUPFAM" id="SSF51658">
    <property type="entry name" value="Xylose isomerase-like"/>
    <property type="match status" value="1"/>
</dbReference>
<dbReference type="PANTHER" id="PTHR12110:SF41">
    <property type="entry name" value="INOSOSE DEHYDRATASE"/>
    <property type="match status" value="1"/>
</dbReference>
<dbReference type="OrthoDB" id="3325478at2"/>
<dbReference type="STRING" id="441112.SAMN04488094_1062"/>
<evidence type="ECO:0000313" key="3">
    <source>
        <dbReference type="Proteomes" id="UP000198728"/>
    </source>
</evidence>
<feature type="domain" description="Xylose isomerase-like TIM barrel" evidence="1">
    <location>
        <begin position="47"/>
        <end position="292"/>
    </location>
</feature>
<dbReference type="RefSeq" id="WP_093360827.1">
    <property type="nucleotide sequence ID" value="NZ_FOLG01000006.1"/>
</dbReference>
<dbReference type="InterPro" id="IPR036237">
    <property type="entry name" value="Xyl_isomerase-like_sf"/>
</dbReference>
<evidence type="ECO:0000313" key="2">
    <source>
        <dbReference type="EMBL" id="SFC54198.1"/>
    </source>
</evidence>
<proteinExistence type="predicted"/>
<dbReference type="InterPro" id="IPR050312">
    <property type="entry name" value="IolE/XylAMocC-like"/>
</dbReference>
<keyword evidence="3" id="KW-1185">Reference proteome</keyword>
<evidence type="ECO:0000259" key="1">
    <source>
        <dbReference type="Pfam" id="PF01261"/>
    </source>
</evidence>
<dbReference type="Proteomes" id="UP000198728">
    <property type="component" value="Unassembled WGS sequence"/>
</dbReference>
<gene>
    <name evidence="2" type="ORF">SAMN04488094_1062</name>
</gene>
<keyword evidence="2" id="KW-0413">Isomerase</keyword>
<dbReference type="EMBL" id="FOLG01000006">
    <property type="protein sequence ID" value="SFC54198.1"/>
    <property type="molecule type" value="Genomic_DNA"/>
</dbReference>
<dbReference type="InterPro" id="IPR013022">
    <property type="entry name" value="Xyl_isomerase-like_TIM-brl"/>
</dbReference>
<dbReference type="GO" id="GO:0016853">
    <property type="term" value="F:isomerase activity"/>
    <property type="evidence" value="ECO:0007669"/>
    <property type="project" value="UniProtKB-KW"/>
</dbReference>
<dbReference type="Pfam" id="PF01261">
    <property type="entry name" value="AP_endonuc_2"/>
    <property type="match status" value="1"/>
</dbReference>
<dbReference type="AlphaFoldDB" id="A0A1I1K660"/>
<dbReference type="Gene3D" id="3.20.20.150">
    <property type="entry name" value="Divalent-metal-dependent TIM barrel enzymes"/>
    <property type="match status" value="1"/>
</dbReference>
<organism evidence="2 3">
    <name type="scientific">Tropicimonas isoalkanivorans</name>
    <dbReference type="NCBI Taxonomy" id="441112"/>
    <lineage>
        <taxon>Bacteria</taxon>
        <taxon>Pseudomonadati</taxon>
        <taxon>Pseudomonadota</taxon>
        <taxon>Alphaproteobacteria</taxon>
        <taxon>Rhodobacterales</taxon>
        <taxon>Roseobacteraceae</taxon>
        <taxon>Tropicimonas</taxon>
    </lineage>
</organism>